<name>A0A9P4IIZ4_9PEZI</name>
<sequence length="426" mass="46055">MSTDPLALCDPQPPGDFEPPPDGGWLAWLHAVFGAFAIFNCWGLNLSFGVFEAYYKTIYIPNHSHSTIAWIGSIQLFLIFFTAIVVGRCYDFGWSRVFFTGGSIGLVIAVYLTSLCKSWGALFAVQGILTGMMQGMVFCSGILVVTEYFDKNLGLAIGISAAGSSVGGIVYSLMAQHLLLTAGFEKTIQYMGIVVILTMIPSNIVLRSRRKKRSGKAQQAVVDFGFLRDPSYLMLLWGMFFSFWSLYFGFYYIVSYAYNVLQLPPEQSTNVLLVMLAANLPGRFVPALLSDRCLGPINTLIPSVLITALVIFLWIGTNTPSGLYILGAFYGFASAGLQSLFSPAITEFCRGDDGTKGLKNAVVFVAIGLACLTGTPIGGALIDSGNTPEGLPYLWAQIFAGGAMTLGGICFIASRVMKVGWGPVRT</sequence>
<feature type="transmembrane region" description="Helical" evidence="3">
    <location>
        <begin position="296"/>
        <end position="315"/>
    </location>
</feature>
<dbReference type="OrthoDB" id="6499973at2759"/>
<dbReference type="InterPro" id="IPR011701">
    <property type="entry name" value="MFS"/>
</dbReference>
<comment type="caution">
    <text evidence="4">The sequence shown here is derived from an EMBL/GenBank/DDBJ whole genome shotgun (WGS) entry which is preliminary data.</text>
</comment>
<feature type="transmembrane region" description="Helical" evidence="3">
    <location>
        <begin position="25"/>
        <end position="48"/>
    </location>
</feature>
<feature type="transmembrane region" description="Helical" evidence="3">
    <location>
        <begin position="394"/>
        <end position="413"/>
    </location>
</feature>
<evidence type="ECO:0000313" key="4">
    <source>
        <dbReference type="EMBL" id="KAF2099347.1"/>
    </source>
</evidence>
<dbReference type="PANTHER" id="PTHR11360:SF130">
    <property type="entry name" value="MAJOR FACILITATOR SUPERFAMILY (MFS) PROFILE DOMAIN-CONTAINING PROTEIN-RELATED"/>
    <property type="match status" value="1"/>
</dbReference>
<dbReference type="AlphaFoldDB" id="A0A9P4IIZ4"/>
<dbReference type="Proteomes" id="UP000799772">
    <property type="component" value="Unassembled WGS sequence"/>
</dbReference>
<dbReference type="Gene3D" id="1.20.1250.20">
    <property type="entry name" value="MFS general substrate transporter like domains"/>
    <property type="match status" value="2"/>
</dbReference>
<feature type="transmembrane region" description="Helical" evidence="3">
    <location>
        <begin position="361"/>
        <end position="382"/>
    </location>
</feature>
<gene>
    <name evidence="4" type="ORF">NA57DRAFT_65467</name>
</gene>
<feature type="transmembrane region" description="Helical" evidence="3">
    <location>
        <begin position="97"/>
        <end position="115"/>
    </location>
</feature>
<dbReference type="SUPFAM" id="SSF103473">
    <property type="entry name" value="MFS general substrate transporter"/>
    <property type="match status" value="1"/>
</dbReference>
<dbReference type="InterPro" id="IPR036259">
    <property type="entry name" value="MFS_trans_sf"/>
</dbReference>
<proteinExistence type="inferred from homology"/>
<evidence type="ECO:0000256" key="1">
    <source>
        <dbReference type="ARBA" id="ARBA00004141"/>
    </source>
</evidence>
<protein>
    <submittedName>
        <fullName evidence="4">MFS general substrate transporter</fullName>
    </submittedName>
</protein>
<feature type="transmembrane region" description="Helical" evidence="3">
    <location>
        <begin position="187"/>
        <end position="206"/>
    </location>
</feature>
<keyword evidence="3" id="KW-1133">Transmembrane helix</keyword>
<feature type="transmembrane region" description="Helical" evidence="3">
    <location>
        <begin position="153"/>
        <end position="175"/>
    </location>
</feature>
<dbReference type="InterPro" id="IPR050327">
    <property type="entry name" value="Proton-linked_MCT"/>
</dbReference>
<organism evidence="4 5">
    <name type="scientific">Rhizodiscina lignyota</name>
    <dbReference type="NCBI Taxonomy" id="1504668"/>
    <lineage>
        <taxon>Eukaryota</taxon>
        <taxon>Fungi</taxon>
        <taxon>Dikarya</taxon>
        <taxon>Ascomycota</taxon>
        <taxon>Pezizomycotina</taxon>
        <taxon>Dothideomycetes</taxon>
        <taxon>Pleosporomycetidae</taxon>
        <taxon>Aulographales</taxon>
        <taxon>Rhizodiscinaceae</taxon>
        <taxon>Rhizodiscina</taxon>
    </lineage>
</organism>
<dbReference type="GO" id="GO:0022857">
    <property type="term" value="F:transmembrane transporter activity"/>
    <property type="evidence" value="ECO:0007669"/>
    <property type="project" value="InterPro"/>
</dbReference>
<reference evidence="4" key="1">
    <citation type="journal article" date="2020" name="Stud. Mycol.">
        <title>101 Dothideomycetes genomes: a test case for predicting lifestyles and emergence of pathogens.</title>
        <authorList>
            <person name="Haridas S."/>
            <person name="Albert R."/>
            <person name="Binder M."/>
            <person name="Bloem J."/>
            <person name="Labutti K."/>
            <person name="Salamov A."/>
            <person name="Andreopoulos B."/>
            <person name="Baker S."/>
            <person name="Barry K."/>
            <person name="Bills G."/>
            <person name="Bluhm B."/>
            <person name="Cannon C."/>
            <person name="Castanera R."/>
            <person name="Culley D."/>
            <person name="Daum C."/>
            <person name="Ezra D."/>
            <person name="Gonzalez J."/>
            <person name="Henrissat B."/>
            <person name="Kuo A."/>
            <person name="Liang C."/>
            <person name="Lipzen A."/>
            <person name="Lutzoni F."/>
            <person name="Magnuson J."/>
            <person name="Mondo S."/>
            <person name="Nolan M."/>
            <person name="Ohm R."/>
            <person name="Pangilinan J."/>
            <person name="Park H.-J."/>
            <person name="Ramirez L."/>
            <person name="Alfaro M."/>
            <person name="Sun H."/>
            <person name="Tritt A."/>
            <person name="Yoshinaga Y."/>
            <person name="Zwiers L.-H."/>
            <person name="Turgeon B."/>
            <person name="Goodwin S."/>
            <person name="Spatafora J."/>
            <person name="Crous P."/>
            <person name="Grigoriev I."/>
        </authorList>
    </citation>
    <scope>NUCLEOTIDE SEQUENCE</scope>
    <source>
        <strain evidence="4">CBS 133067</strain>
    </source>
</reference>
<keyword evidence="5" id="KW-1185">Reference proteome</keyword>
<evidence type="ECO:0000256" key="2">
    <source>
        <dbReference type="ARBA" id="ARBA00006727"/>
    </source>
</evidence>
<feature type="transmembrane region" description="Helical" evidence="3">
    <location>
        <begin position="68"/>
        <end position="90"/>
    </location>
</feature>
<feature type="transmembrane region" description="Helical" evidence="3">
    <location>
        <begin position="121"/>
        <end position="146"/>
    </location>
</feature>
<dbReference type="EMBL" id="ML978125">
    <property type="protein sequence ID" value="KAF2099347.1"/>
    <property type="molecule type" value="Genomic_DNA"/>
</dbReference>
<evidence type="ECO:0000256" key="3">
    <source>
        <dbReference type="SAM" id="Phobius"/>
    </source>
</evidence>
<keyword evidence="3" id="KW-0472">Membrane</keyword>
<dbReference type="GO" id="GO:0016020">
    <property type="term" value="C:membrane"/>
    <property type="evidence" value="ECO:0007669"/>
    <property type="project" value="UniProtKB-SubCell"/>
</dbReference>
<dbReference type="PANTHER" id="PTHR11360">
    <property type="entry name" value="MONOCARBOXYLATE TRANSPORTER"/>
    <property type="match status" value="1"/>
</dbReference>
<feature type="transmembrane region" description="Helical" evidence="3">
    <location>
        <begin position="321"/>
        <end position="341"/>
    </location>
</feature>
<keyword evidence="3" id="KW-0812">Transmembrane</keyword>
<feature type="transmembrane region" description="Helical" evidence="3">
    <location>
        <begin position="234"/>
        <end position="258"/>
    </location>
</feature>
<comment type="similarity">
    <text evidence="2">Belongs to the major facilitator superfamily. Monocarboxylate porter (TC 2.A.1.13) family.</text>
</comment>
<evidence type="ECO:0000313" key="5">
    <source>
        <dbReference type="Proteomes" id="UP000799772"/>
    </source>
</evidence>
<accession>A0A9P4IIZ4</accession>
<dbReference type="Pfam" id="PF07690">
    <property type="entry name" value="MFS_1"/>
    <property type="match status" value="1"/>
</dbReference>
<comment type="subcellular location">
    <subcellularLocation>
        <location evidence="1">Membrane</location>
        <topology evidence="1">Multi-pass membrane protein</topology>
    </subcellularLocation>
</comment>